<proteinExistence type="predicted"/>
<dbReference type="AlphaFoldDB" id="A0A645H5D6"/>
<dbReference type="EMBL" id="VSSQ01086324">
    <property type="protein sequence ID" value="MPN33696.1"/>
    <property type="molecule type" value="Genomic_DNA"/>
</dbReference>
<sequence length="140" mass="15892">MPDDLFAIFVSYNIRDTFGTNHIGLGIRIVTDIFQRVVICPQCLDKIIPHLFILKISHLLIGLIFCNIYIFGDSILSTAKWIGKDECPIHFGSKKAVVRVVHSLCDHFQFVPSRYDIVDILGITLENCRIVLGTVYIDNL</sequence>
<reference evidence="1" key="1">
    <citation type="submission" date="2019-08" db="EMBL/GenBank/DDBJ databases">
        <authorList>
            <person name="Kucharzyk K."/>
            <person name="Murdoch R.W."/>
            <person name="Higgins S."/>
            <person name="Loffler F."/>
        </authorList>
    </citation>
    <scope>NUCLEOTIDE SEQUENCE</scope>
</reference>
<organism evidence="1">
    <name type="scientific">bioreactor metagenome</name>
    <dbReference type="NCBI Taxonomy" id="1076179"/>
    <lineage>
        <taxon>unclassified sequences</taxon>
        <taxon>metagenomes</taxon>
        <taxon>ecological metagenomes</taxon>
    </lineage>
</organism>
<evidence type="ECO:0000313" key="1">
    <source>
        <dbReference type="EMBL" id="MPN33696.1"/>
    </source>
</evidence>
<gene>
    <name evidence="1" type="ORF">SDC9_181187</name>
</gene>
<accession>A0A645H5D6</accession>
<protein>
    <submittedName>
        <fullName evidence="1">Uncharacterized protein</fullName>
    </submittedName>
</protein>
<name>A0A645H5D6_9ZZZZ</name>
<comment type="caution">
    <text evidence="1">The sequence shown here is derived from an EMBL/GenBank/DDBJ whole genome shotgun (WGS) entry which is preliminary data.</text>
</comment>